<evidence type="ECO:0000259" key="6">
    <source>
        <dbReference type="PROSITE" id="PS50857"/>
    </source>
</evidence>
<sequence length="622" mass="68719">MLRKKEIGSIALGLTAGFLAAAIFFLNTDGTGNISQTTSYAQTKAEKVYVPQGKLDEYYLMASGGHSGQLFVYGLPSMRLIRIVPVFSPDPATGYGFDKESKEMLGGYTWGDLHHPALSETNGEYDGRALFATDVGNNRAAYVDLETFTTKDIIKIPNISGPHCAAFVTPNSEYFFMPTRFSVPIDGYADLNQFSQKYKGVMTAVKPDFKNKKLNIAFQVLLPPWSYDLSDAGKGPSDGWGFLSTYNTEEAVTTLEMNASQNDRDYIVVFNWKKIEEEVNKGNYTEVNGVKMFDPLKAPGTVYLIPVAKSPHGVDVTPDGKYFIASGKLSPTVTVYSFEKMMKAIENNDIQGEAQGLPILKYESVVEREVEVGLGPLHTQFDDKGNAYTTLFIDSQVVKWNLQTGEIIDKADVHYAPGHLVGAEGDTVSPDGKYLVSLNKISKDSFLSVGPSHPESFELIDITGNKMEVLGIAPSQPEPHYGQIIKADKIKTKEVLDKDPNRENAVWSKEEARIVRDGNTVHVYGVAIRSRFVFDAKSNLPDVVKVKEGDKVIFHITNLDLDEDITHGFALNGLNENMEIQPGETKTMEITADKAGVYPIYCTNFCSAMHQEMTGYLLVEPK</sequence>
<dbReference type="CDD" id="cd04223">
    <property type="entry name" value="N2OR_C"/>
    <property type="match status" value="1"/>
</dbReference>
<accession>A0A1Y3PM87</accession>
<dbReference type="Pfam" id="PF18764">
    <property type="entry name" value="nos_propeller"/>
    <property type="match status" value="1"/>
</dbReference>
<dbReference type="SUPFAM" id="SSF49503">
    <property type="entry name" value="Cupredoxins"/>
    <property type="match status" value="1"/>
</dbReference>
<dbReference type="InterPro" id="IPR026468">
    <property type="entry name" value="Nitrous_oxide_Rdtase_Sec-dep"/>
</dbReference>
<proteinExistence type="predicted"/>
<keyword evidence="5" id="KW-0812">Transmembrane</keyword>
<organism evidence="7 8">
    <name type="scientific">Bacillus thermozeamaize</name>
    <dbReference type="NCBI Taxonomy" id="230954"/>
    <lineage>
        <taxon>Bacteria</taxon>
        <taxon>Bacillati</taxon>
        <taxon>Bacillota</taxon>
        <taxon>Bacilli</taxon>
        <taxon>Bacillales</taxon>
        <taxon>Bacillaceae</taxon>
        <taxon>Bacillus</taxon>
    </lineage>
</organism>
<keyword evidence="5" id="KW-0472">Membrane</keyword>
<dbReference type="SUPFAM" id="SSF50974">
    <property type="entry name" value="Nitrous oxide reductase, N-terminal domain"/>
    <property type="match status" value="1"/>
</dbReference>
<dbReference type="InterPro" id="IPR002429">
    <property type="entry name" value="CcO_II-like_C"/>
</dbReference>
<dbReference type="PANTHER" id="PTHR42838">
    <property type="entry name" value="CYTOCHROME C OXIDASE SUBUNIT II"/>
    <property type="match status" value="1"/>
</dbReference>
<dbReference type="InterPro" id="IPR011045">
    <property type="entry name" value="N2O_reductase_N"/>
</dbReference>
<dbReference type="InterPro" id="IPR028096">
    <property type="entry name" value="EfeO_Cupredoxin"/>
</dbReference>
<evidence type="ECO:0000256" key="2">
    <source>
        <dbReference type="ARBA" id="ARBA00022723"/>
    </source>
</evidence>
<dbReference type="Pfam" id="PF13473">
    <property type="entry name" value="Cupredoxin_1"/>
    <property type="match status" value="1"/>
</dbReference>
<dbReference type="GO" id="GO:0016020">
    <property type="term" value="C:membrane"/>
    <property type="evidence" value="ECO:0007669"/>
    <property type="project" value="InterPro"/>
</dbReference>
<dbReference type="InterPro" id="IPR051403">
    <property type="entry name" value="NosZ/Cyto_c_oxidase_sub2"/>
</dbReference>
<dbReference type="Proteomes" id="UP000196475">
    <property type="component" value="Unassembled WGS sequence"/>
</dbReference>
<dbReference type="GO" id="GO:0042597">
    <property type="term" value="C:periplasmic space"/>
    <property type="evidence" value="ECO:0007669"/>
    <property type="project" value="UniProtKB-SubCell"/>
</dbReference>
<dbReference type="Gene3D" id="2.130.10.10">
    <property type="entry name" value="YVTN repeat-like/Quinoprotein amine dehydrogenase"/>
    <property type="match status" value="1"/>
</dbReference>
<dbReference type="PROSITE" id="PS50857">
    <property type="entry name" value="COX2_CUA"/>
    <property type="match status" value="1"/>
</dbReference>
<dbReference type="InterPro" id="IPR015943">
    <property type="entry name" value="WD40/YVTN_repeat-like_dom_sf"/>
</dbReference>
<dbReference type="InterPro" id="IPR041114">
    <property type="entry name" value="Nos_propeller"/>
</dbReference>
<keyword evidence="4" id="KW-0186">Copper</keyword>
<evidence type="ECO:0000256" key="1">
    <source>
        <dbReference type="ARBA" id="ARBA00004418"/>
    </source>
</evidence>
<dbReference type="GO" id="GO:0005507">
    <property type="term" value="F:copper ion binding"/>
    <property type="evidence" value="ECO:0007669"/>
    <property type="project" value="InterPro"/>
</dbReference>
<dbReference type="Gene3D" id="2.60.40.420">
    <property type="entry name" value="Cupredoxins - blue copper proteins"/>
    <property type="match status" value="1"/>
</dbReference>
<dbReference type="PANTHER" id="PTHR42838:SF2">
    <property type="entry name" value="NITROUS-OXIDE REDUCTASE"/>
    <property type="match status" value="1"/>
</dbReference>
<evidence type="ECO:0000256" key="5">
    <source>
        <dbReference type="SAM" id="Phobius"/>
    </source>
</evidence>
<feature type="transmembrane region" description="Helical" evidence="5">
    <location>
        <begin position="7"/>
        <end position="26"/>
    </location>
</feature>
<evidence type="ECO:0000256" key="3">
    <source>
        <dbReference type="ARBA" id="ARBA00022764"/>
    </source>
</evidence>
<reference evidence="8" key="1">
    <citation type="submission" date="2016-06" db="EMBL/GenBank/DDBJ databases">
        <authorList>
            <person name="Nascimento L."/>
            <person name="Pereira R.V."/>
            <person name="Martins L.F."/>
            <person name="Quaggio R.B."/>
            <person name="Silva A.M."/>
            <person name="Setubal J.C."/>
        </authorList>
    </citation>
    <scope>NUCLEOTIDE SEQUENCE [LARGE SCALE GENOMIC DNA]</scope>
</reference>
<dbReference type="InterPro" id="IPR008972">
    <property type="entry name" value="Cupredoxin"/>
</dbReference>
<comment type="caution">
    <text evidence="7">The sequence shown here is derived from an EMBL/GenBank/DDBJ whole genome shotgun (WGS) entry which is preliminary data.</text>
</comment>
<keyword evidence="2" id="KW-0479">Metal-binding</keyword>
<feature type="domain" description="Cytochrome oxidase subunit II copper A binding" evidence="6">
    <location>
        <begin position="518"/>
        <end position="622"/>
    </location>
</feature>
<evidence type="ECO:0000256" key="4">
    <source>
        <dbReference type="ARBA" id="ARBA00023008"/>
    </source>
</evidence>
<comment type="subcellular location">
    <subcellularLocation>
        <location evidence="1">Periplasm</location>
    </subcellularLocation>
</comment>
<protein>
    <submittedName>
        <fullName evidence="7">Nitrous-oxide reductase</fullName>
    </submittedName>
</protein>
<name>A0A1Y3PM87_9BACI</name>
<dbReference type="NCBIfam" id="TIGR04246">
    <property type="entry name" value="nitrous_NosZ_Gp"/>
    <property type="match status" value="1"/>
</dbReference>
<dbReference type="EMBL" id="LZRT01000060">
    <property type="protein sequence ID" value="OUM88505.1"/>
    <property type="molecule type" value="Genomic_DNA"/>
</dbReference>
<keyword evidence="3" id="KW-0574">Periplasm</keyword>
<dbReference type="AlphaFoldDB" id="A0A1Y3PM87"/>
<gene>
    <name evidence="7" type="ORF">BAA01_05225</name>
</gene>
<keyword evidence="5" id="KW-1133">Transmembrane helix</keyword>
<evidence type="ECO:0000313" key="7">
    <source>
        <dbReference type="EMBL" id="OUM88505.1"/>
    </source>
</evidence>
<dbReference type="InterPro" id="IPR034205">
    <property type="entry name" value="N2OR_C"/>
</dbReference>
<evidence type="ECO:0000313" key="8">
    <source>
        <dbReference type="Proteomes" id="UP000196475"/>
    </source>
</evidence>
<dbReference type="GO" id="GO:0004129">
    <property type="term" value="F:cytochrome-c oxidase activity"/>
    <property type="evidence" value="ECO:0007669"/>
    <property type="project" value="InterPro"/>
</dbReference>